<evidence type="ECO:0000259" key="2">
    <source>
        <dbReference type="SMART" id="SM01054"/>
    </source>
</evidence>
<dbReference type="PANTHER" id="PTHR33349">
    <property type="entry name" value="EMB|CAB62594.1"/>
    <property type="match status" value="1"/>
</dbReference>
<feature type="region of interest" description="Disordered" evidence="1">
    <location>
        <begin position="1"/>
        <end position="440"/>
    </location>
</feature>
<proteinExistence type="predicted"/>
<feature type="compositionally biased region" description="Polar residues" evidence="1">
    <location>
        <begin position="55"/>
        <end position="68"/>
    </location>
</feature>
<organism evidence="3 4">
    <name type="scientific">Kalanchoe fedtschenkoi</name>
    <name type="common">Lavender scallops</name>
    <name type="synonym">South American air plant</name>
    <dbReference type="NCBI Taxonomy" id="63787"/>
    <lineage>
        <taxon>Eukaryota</taxon>
        <taxon>Viridiplantae</taxon>
        <taxon>Streptophyta</taxon>
        <taxon>Embryophyta</taxon>
        <taxon>Tracheophyta</taxon>
        <taxon>Spermatophyta</taxon>
        <taxon>Magnoliopsida</taxon>
        <taxon>eudicotyledons</taxon>
        <taxon>Gunneridae</taxon>
        <taxon>Pentapetalae</taxon>
        <taxon>Saxifragales</taxon>
        <taxon>Crassulaceae</taxon>
        <taxon>Kalanchoe</taxon>
    </lineage>
</organism>
<feature type="compositionally biased region" description="Low complexity" evidence="1">
    <location>
        <begin position="294"/>
        <end position="310"/>
    </location>
</feature>
<dbReference type="Proteomes" id="UP000594263">
    <property type="component" value="Unplaced"/>
</dbReference>
<evidence type="ECO:0000313" key="3">
    <source>
        <dbReference type="EnsemblPlants" id="Kaladp0098s0191.1.v1.1.CDS.1"/>
    </source>
</evidence>
<dbReference type="EnsemblPlants" id="Kaladp0098s0191.1.v1.1">
    <property type="protein sequence ID" value="Kaladp0098s0191.1.v1.1.CDS.1"/>
    <property type="gene ID" value="Kaladp0098s0191.v1.1"/>
</dbReference>
<feature type="compositionally biased region" description="Polar residues" evidence="1">
    <location>
        <begin position="138"/>
        <end position="153"/>
    </location>
</feature>
<evidence type="ECO:0000256" key="1">
    <source>
        <dbReference type="SAM" id="MobiDB-lite"/>
    </source>
</evidence>
<dbReference type="InterPro" id="IPR012417">
    <property type="entry name" value="CaM-bd_dom_pln"/>
</dbReference>
<dbReference type="AlphaFoldDB" id="A0A7N0V5E8"/>
<dbReference type="OMA" id="DEMYDTN"/>
<feature type="compositionally biased region" description="Basic and acidic residues" evidence="1">
    <location>
        <begin position="391"/>
        <end position="414"/>
    </location>
</feature>
<accession>A0A7N0V5E8</accession>
<feature type="compositionally biased region" description="Acidic residues" evidence="1">
    <location>
        <begin position="371"/>
        <end position="380"/>
    </location>
</feature>
<dbReference type="Gramene" id="Kaladp0098s0191.1.v1.1">
    <property type="protein sequence ID" value="Kaladp0098s0191.1.v1.1.CDS.1"/>
    <property type="gene ID" value="Kaladp0098s0191.v1.1"/>
</dbReference>
<evidence type="ECO:0000313" key="4">
    <source>
        <dbReference type="Proteomes" id="UP000594263"/>
    </source>
</evidence>
<name>A0A7N0V5E8_KALFE</name>
<reference evidence="3" key="1">
    <citation type="submission" date="2021-01" db="UniProtKB">
        <authorList>
            <consortium name="EnsemblPlants"/>
        </authorList>
    </citation>
    <scope>IDENTIFICATION</scope>
</reference>
<feature type="compositionally biased region" description="Basic and acidic residues" evidence="1">
    <location>
        <begin position="280"/>
        <end position="293"/>
    </location>
</feature>
<dbReference type="Pfam" id="PF07839">
    <property type="entry name" value="CaM_binding"/>
    <property type="match status" value="1"/>
</dbReference>
<feature type="compositionally biased region" description="Basic and acidic residues" evidence="1">
    <location>
        <begin position="1"/>
        <end position="16"/>
    </location>
</feature>
<feature type="compositionally biased region" description="Basic and acidic residues" evidence="1">
    <location>
        <begin position="246"/>
        <end position="273"/>
    </location>
</feature>
<keyword evidence="4" id="KW-1185">Reference proteome</keyword>
<feature type="compositionally biased region" description="Low complexity" evidence="1">
    <location>
        <begin position="170"/>
        <end position="185"/>
    </location>
</feature>
<feature type="domain" description="Calmodulin-binding" evidence="2">
    <location>
        <begin position="344"/>
        <end position="470"/>
    </location>
</feature>
<dbReference type="GO" id="GO:0005516">
    <property type="term" value="F:calmodulin binding"/>
    <property type="evidence" value="ECO:0007669"/>
    <property type="project" value="InterPro"/>
</dbReference>
<protein>
    <recommendedName>
        <fullName evidence="2">Calmodulin-binding domain-containing protein</fullName>
    </recommendedName>
</protein>
<sequence>MPTKQKETAAGKEKRGVSPMGSSTTTHAERRRSLRPSTPPGPGSTLAKDHGKAPATTSSAAGESQKNVPNYLRPTMSMSSKPDAVKHTVKKNAHDDSHKPTPAVVRRRSFDRPVPASQVHKAMQSSGTRGERVPSPFSPKQSATVTRPASSTERISKVVKAVKSQPPLLKTKSMPKTSSASSSSGVKKEVKTSNLKKATPAKEEQQPVHAPNTVEPEAEDHESLDLNVEEELAKLESPADLPPEIHFAEDKEQVDEESHSPEENFDANEEKLNASDITISEDHQDEHEQEHTPEPVAETTESVEVSNEETQIIHHSQHTDVSDQQSNQAVNEAPAVDETKEEETEKEKETEKDTEEAIMPVKLTVKTNPDEKDEVADAEDQGQQNSEVGEEIQKSKEEDSTEKEHKADEVEKPANSEAQNVVHKRQVGGPRTKKESPAYNDVIEETASKLVEKRVNKVRALAGAFETVISLQQPDSS</sequence>
<dbReference type="SMART" id="SM01054">
    <property type="entry name" value="CaM_binding"/>
    <property type="match status" value="1"/>
</dbReference>
<feature type="compositionally biased region" description="Acidic residues" evidence="1">
    <location>
        <begin position="216"/>
        <end position="230"/>
    </location>
</feature>
<dbReference type="PANTHER" id="PTHR33349:SF20">
    <property type="entry name" value="CHROMO DOMAIN CEC-LIKE PROTEIN"/>
    <property type="match status" value="1"/>
</dbReference>